<comment type="caution">
    <text evidence="1">The sequence shown here is derived from an EMBL/GenBank/DDBJ whole genome shotgun (WGS) entry which is preliminary data.</text>
</comment>
<dbReference type="AlphaFoldDB" id="A0AAV5UWS6"/>
<dbReference type="EMBL" id="BTSY01000001">
    <property type="protein sequence ID" value="GMT10971.1"/>
    <property type="molecule type" value="Genomic_DNA"/>
</dbReference>
<evidence type="ECO:0000313" key="1">
    <source>
        <dbReference type="EMBL" id="GMT10971.1"/>
    </source>
</evidence>
<dbReference type="Proteomes" id="UP001432322">
    <property type="component" value="Unassembled WGS sequence"/>
</dbReference>
<protein>
    <recommendedName>
        <fullName evidence="3">Mma-1</fullName>
    </recommendedName>
</protein>
<name>A0AAV5UWS6_9BILA</name>
<evidence type="ECO:0008006" key="3">
    <source>
        <dbReference type="Google" id="ProtNLM"/>
    </source>
</evidence>
<sequence>MLRRAAPLVRALRSATSVAQSSTSAGTNGENVVVRVGREEKREVKDKRRNRRDFKPQVVDEHTQLLRKHGETIENTEVESLNDAIEKIQWYSTASSQTLVMVGKMLKKASVEELSSISDRSMAILFSSFGEMCKDKRRSRKTALMDDTIKEITEKGHSFGPLTRTAIFAARVDNAVEKEQLPSIVDEISAWESASLPLDEELILQAARVYAKQGDRKGVIELTNHARESFGRVDSRFVEWLAYSMVASGENGGIAAIEKLSARASPDTSLRLWLSAALAAACKPDLPTVLECLSRVSLTSKLNHTNENGPVVDALIELIERGVDGAQQAFAPYLALTADGSSLHERHTWNIILSQKARRAAKDGKIDVATNLYALVHPNYAKKSVETDLKRGFSELAMKSQKNLDELKRIVARMNEGGLIEDVNAELINNVRGKNLADFVQELRSNGELAATIQKSRLNKFVIASNLVKGASSGASVAPHVTAVLYAENITNREDRDDVERLVFKAVNEDVDTVLRVIQQLADSEMADAESVAGQLITSCISRLLMEKDVLSSGRVEKILNSPHLSIHRLITLESKMLRLLNLAKDEETTEKAVEMIIAIVTAAFKSAGHKTFETMTLIRFLGNTAISDERVEMIVKKLSQSPSVGIGRPEMEKAVAALEERGLKKRAAMIGTLKKKSQASQRWLASSVDELEMELNRLENSETMKTGVLPTIRCILMEKFVTSTSVPTTRLTPLLERVIPTINQKEKLAEGEKKDPWHNSRRLRMLDACEKVFAKTMREAVIEKDWEMARRLWKTGIALRSLPIAPSVALSFNESRGGSNELSAEIISTLRSKGQSIGAGDLTELGEFLRDLSPSDLSSASEWLKTNFRLEDARVANIQTARVKRTMTEMIDGGRLQEAFDLMKETSESAKCAIGHFDVMRAAIRSENTAVLESALKCVSSLHSQPTAILDLAYSFLMEKRLDYGDKLIKNPSLKLSSAKLGFYTKTALEEKRADVIRSLFTILVSCPLSDEKVSNANLNYLALATLRSYVNSEQNEEAREFIGQIEGSTLVVERGLKEVIDRVKRSARSSSV</sequence>
<proteinExistence type="predicted"/>
<keyword evidence="2" id="KW-1185">Reference proteome</keyword>
<organism evidence="1 2">
    <name type="scientific">Pristionchus fissidentatus</name>
    <dbReference type="NCBI Taxonomy" id="1538716"/>
    <lineage>
        <taxon>Eukaryota</taxon>
        <taxon>Metazoa</taxon>
        <taxon>Ecdysozoa</taxon>
        <taxon>Nematoda</taxon>
        <taxon>Chromadorea</taxon>
        <taxon>Rhabditida</taxon>
        <taxon>Rhabditina</taxon>
        <taxon>Diplogasteromorpha</taxon>
        <taxon>Diplogasteroidea</taxon>
        <taxon>Neodiplogasteridae</taxon>
        <taxon>Pristionchus</taxon>
    </lineage>
</organism>
<evidence type="ECO:0000313" key="2">
    <source>
        <dbReference type="Proteomes" id="UP001432322"/>
    </source>
</evidence>
<accession>A0AAV5UWS6</accession>
<reference evidence="1" key="1">
    <citation type="submission" date="2023-10" db="EMBL/GenBank/DDBJ databases">
        <title>Genome assembly of Pristionchus species.</title>
        <authorList>
            <person name="Yoshida K."/>
            <person name="Sommer R.J."/>
        </authorList>
    </citation>
    <scope>NUCLEOTIDE SEQUENCE</scope>
    <source>
        <strain evidence="1">RS5133</strain>
    </source>
</reference>
<gene>
    <name evidence="1" type="ORF">PFISCL1PPCAC_2268</name>
</gene>